<dbReference type="Pfam" id="PF22513">
    <property type="entry name" value="FitA-like_RHH"/>
    <property type="match status" value="1"/>
</dbReference>
<dbReference type="RefSeq" id="WP_230552582.1">
    <property type="nucleotide sequence ID" value="NZ_JAJISD010000009.1"/>
</dbReference>
<feature type="domain" description="Antitoxin FitA-like ribbon-helix-helix" evidence="1">
    <location>
        <begin position="17"/>
        <end position="51"/>
    </location>
</feature>
<protein>
    <submittedName>
        <fullName evidence="2">Plasmid stabilization protein</fullName>
    </submittedName>
</protein>
<comment type="caution">
    <text evidence="2">The sequence shown here is derived from an EMBL/GenBank/DDBJ whole genome shotgun (WGS) entry which is preliminary data.</text>
</comment>
<evidence type="ECO:0000259" key="1">
    <source>
        <dbReference type="Pfam" id="PF22513"/>
    </source>
</evidence>
<evidence type="ECO:0000313" key="3">
    <source>
        <dbReference type="Proteomes" id="UP001198862"/>
    </source>
</evidence>
<name>A0ABS8L0J7_9HYPH</name>
<gene>
    <name evidence="2" type="ORF">LJ725_20315</name>
</gene>
<dbReference type="InterPro" id="IPR010985">
    <property type="entry name" value="Ribbon_hlx_hlx"/>
</dbReference>
<proteinExistence type="predicted"/>
<evidence type="ECO:0000313" key="2">
    <source>
        <dbReference type="EMBL" id="MCC8431326.1"/>
    </source>
</evidence>
<accession>A0ABS8L0J7</accession>
<dbReference type="InterPro" id="IPR053853">
    <property type="entry name" value="FitA-like_RHH"/>
</dbReference>
<dbReference type="Proteomes" id="UP001198862">
    <property type="component" value="Unassembled WGS sequence"/>
</dbReference>
<dbReference type="EMBL" id="JAJISD010000009">
    <property type="protein sequence ID" value="MCC8431326.1"/>
    <property type="molecule type" value="Genomic_DNA"/>
</dbReference>
<reference evidence="2 3" key="1">
    <citation type="submission" date="2021-11" db="EMBL/GenBank/DDBJ databases">
        <authorList>
            <person name="Lee D.-H."/>
            <person name="Kim S.-B."/>
        </authorList>
    </citation>
    <scope>NUCLEOTIDE SEQUENCE [LARGE SCALE GENOMIC DNA]</scope>
    <source>
        <strain evidence="2 3">KCTC 52223</strain>
    </source>
</reference>
<sequence length="85" mass="8984">MEDATETAKATNKRGITLTIRGLDTAIIDRLKVHARAKGRSLEADLRDLLTYASGQPLVLDAVAEADRIAAMTPPARVAPMGGGK</sequence>
<dbReference type="SUPFAM" id="SSF47598">
    <property type="entry name" value="Ribbon-helix-helix"/>
    <property type="match status" value="1"/>
</dbReference>
<keyword evidence="3" id="KW-1185">Reference proteome</keyword>
<organism evidence="2 3">
    <name type="scientific">Reyranella aquatilis</name>
    <dbReference type="NCBI Taxonomy" id="2035356"/>
    <lineage>
        <taxon>Bacteria</taxon>
        <taxon>Pseudomonadati</taxon>
        <taxon>Pseudomonadota</taxon>
        <taxon>Alphaproteobacteria</taxon>
        <taxon>Hyphomicrobiales</taxon>
        <taxon>Reyranellaceae</taxon>
        <taxon>Reyranella</taxon>
    </lineage>
</organism>